<feature type="domain" description="FAS1" evidence="4">
    <location>
        <begin position="33"/>
        <end position="212"/>
    </location>
</feature>
<dbReference type="EMBL" id="KQ085935">
    <property type="protein sequence ID" value="KLO15045.1"/>
    <property type="molecule type" value="Genomic_DNA"/>
</dbReference>
<feature type="domain" description="FAS1" evidence="4">
    <location>
        <begin position="215"/>
        <end position="350"/>
    </location>
</feature>
<sequence>MLWSSFLPLSILISLPFASTSQIPFNGSSTSRFRTIIDVLNEDPDYTSLLKLLQRARLIPTINRLNGSTLFAPTNDAIDRHSFWSLAADDSRLDVWTKDNTHQRLRQELLYHLLNYTMDPITSEDNPETHKTLLFPRKAYEPPSNEPPPNPPWLPEPGGTLGGEPQRLRVASLDGDIRVGVNAYGQGGTKVVPMKTNNTADSGVVFGIRDVLDVPPDLATVVSQQSSLSYFSRIATPDILQRLNDTAGLTVFLPVDAAWDVLQPIERKYLESEFSTDDLTKILEMHAVVSEGVHWSEEFEPAVNLTTISGTTLEIVRSPESHKTIVSTSELIDHDIYASNGVLHTVNSLLIPPGALQITPEKHLLTLNCTSFVSLLHSVDLTSLINSTDTPYTILAPRDDVLELFGGDGLPERGSGPLRKALSYHFLPGKWYPEKLEDGMLVQTSLKEKGLNDGNQVIDVSVSGEDGKHPKERSISFGGASVMGEVYDLNHTIIYLISRPLIPPSDPLETSLPDLDFATFNAAVSSSPTFARILRARHEATFLIPISDGFKRLGQLVSKHLLSATSKADLENVILHHVIDGVEYASALHGDSQKTYATLEESDIRVERFSNGSITVQASGGWEGMEAKLTLRNMLTNTGVLHELSDVLLPRSLNLTIGKLVRAAEGSTMATVLMRAGMGWLLNGTAPPEDSEWAGKGLKGAGWTLLCPTDSAFKGFNLTRLYADPDRLKAIVEQHLIPTARKQASFLATLDPLHTNKPIMMDDSATYTTLQSKNSAYGDVVFRQSDPDDELGGAGYLVGIKDARGTDGRKDWARVLAWGRTTNFKGIGGVIQIDQVLAPYEPSWWMAYGAPIGVGALGVVMICLFFLGVRAFWRRDTTEATYEPVGGFTNEDNDSE</sequence>
<evidence type="ECO:0000259" key="4">
    <source>
        <dbReference type="PROSITE" id="PS50213"/>
    </source>
</evidence>
<dbReference type="Gene3D" id="2.30.180.10">
    <property type="entry name" value="FAS1 domain"/>
    <property type="match status" value="5"/>
</dbReference>
<feature type="transmembrane region" description="Helical" evidence="2">
    <location>
        <begin position="844"/>
        <end position="867"/>
    </location>
</feature>
<keyword evidence="6" id="KW-1185">Reference proteome</keyword>
<feature type="region of interest" description="Disordered" evidence="1">
    <location>
        <begin position="138"/>
        <end position="166"/>
    </location>
</feature>
<dbReference type="Proteomes" id="UP000053477">
    <property type="component" value="Unassembled WGS sequence"/>
</dbReference>
<proteinExistence type="predicted"/>
<dbReference type="InterPro" id="IPR036378">
    <property type="entry name" value="FAS1_dom_sf"/>
</dbReference>
<dbReference type="STRING" id="27342.A0A0H2RSS8"/>
<keyword evidence="2" id="KW-1133">Transmembrane helix</keyword>
<dbReference type="PANTHER" id="PTHR10900:SF77">
    <property type="entry name" value="FI19380P1"/>
    <property type="match status" value="1"/>
</dbReference>
<reference evidence="5 6" key="1">
    <citation type="submission" date="2015-04" db="EMBL/GenBank/DDBJ databases">
        <title>Complete genome sequence of Schizopora paradoxa KUC8140, a cosmopolitan wood degrader in East Asia.</title>
        <authorList>
            <consortium name="DOE Joint Genome Institute"/>
            <person name="Min B."/>
            <person name="Park H."/>
            <person name="Jang Y."/>
            <person name="Kim J.-J."/>
            <person name="Kim K.H."/>
            <person name="Pangilinan J."/>
            <person name="Lipzen A."/>
            <person name="Riley R."/>
            <person name="Grigoriev I.V."/>
            <person name="Spatafora J.W."/>
            <person name="Choi I.-G."/>
        </authorList>
    </citation>
    <scope>NUCLEOTIDE SEQUENCE [LARGE SCALE GENOMIC DNA]</scope>
    <source>
        <strain evidence="5 6">KUC8140</strain>
    </source>
</reference>
<dbReference type="SUPFAM" id="SSF82153">
    <property type="entry name" value="FAS1 domain"/>
    <property type="match status" value="5"/>
</dbReference>
<feature type="domain" description="FAS1" evidence="4">
    <location>
        <begin position="356"/>
        <end position="501"/>
    </location>
</feature>
<feature type="chain" id="PRO_5005201768" evidence="3">
    <location>
        <begin position="22"/>
        <end position="896"/>
    </location>
</feature>
<dbReference type="OrthoDB" id="14252at2759"/>
<evidence type="ECO:0000256" key="2">
    <source>
        <dbReference type="SAM" id="Phobius"/>
    </source>
</evidence>
<evidence type="ECO:0000313" key="5">
    <source>
        <dbReference type="EMBL" id="KLO15045.1"/>
    </source>
</evidence>
<evidence type="ECO:0000256" key="3">
    <source>
        <dbReference type="SAM" id="SignalP"/>
    </source>
</evidence>
<protein>
    <submittedName>
        <fullName evidence="5">FAS1 domain-containing protein</fullName>
    </submittedName>
</protein>
<dbReference type="InParanoid" id="A0A0H2RSS8"/>
<evidence type="ECO:0000313" key="6">
    <source>
        <dbReference type="Proteomes" id="UP000053477"/>
    </source>
</evidence>
<dbReference type="SMART" id="SM00554">
    <property type="entry name" value="FAS1"/>
    <property type="match status" value="5"/>
</dbReference>
<keyword evidence="3" id="KW-0732">Signal</keyword>
<dbReference type="PANTHER" id="PTHR10900">
    <property type="entry name" value="PERIOSTIN-RELATED"/>
    <property type="match status" value="1"/>
</dbReference>
<dbReference type="PROSITE" id="PS50213">
    <property type="entry name" value="FAS1"/>
    <property type="match status" value="4"/>
</dbReference>
<dbReference type="Pfam" id="PF02469">
    <property type="entry name" value="Fasciclin"/>
    <property type="match status" value="5"/>
</dbReference>
<organism evidence="5 6">
    <name type="scientific">Schizopora paradoxa</name>
    <dbReference type="NCBI Taxonomy" id="27342"/>
    <lineage>
        <taxon>Eukaryota</taxon>
        <taxon>Fungi</taxon>
        <taxon>Dikarya</taxon>
        <taxon>Basidiomycota</taxon>
        <taxon>Agaricomycotina</taxon>
        <taxon>Agaricomycetes</taxon>
        <taxon>Hymenochaetales</taxon>
        <taxon>Schizoporaceae</taxon>
        <taxon>Schizopora</taxon>
    </lineage>
</organism>
<keyword evidence="2" id="KW-0472">Membrane</keyword>
<dbReference type="FunCoup" id="A0A0H2RSS8">
    <property type="interactions" value="24"/>
</dbReference>
<dbReference type="GO" id="GO:0005615">
    <property type="term" value="C:extracellular space"/>
    <property type="evidence" value="ECO:0007669"/>
    <property type="project" value="TreeGrafter"/>
</dbReference>
<dbReference type="InterPro" id="IPR000782">
    <property type="entry name" value="FAS1_domain"/>
</dbReference>
<keyword evidence="2" id="KW-0812">Transmembrane</keyword>
<feature type="signal peptide" evidence="3">
    <location>
        <begin position="1"/>
        <end position="21"/>
    </location>
</feature>
<feature type="compositionally biased region" description="Pro residues" evidence="1">
    <location>
        <begin position="144"/>
        <end position="155"/>
    </location>
</feature>
<dbReference type="InterPro" id="IPR050904">
    <property type="entry name" value="Adhesion/Biosynth-related"/>
</dbReference>
<gene>
    <name evidence="5" type="ORF">SCHPADRAFT_927454</name>
</gene>
<evidence type="ECO:0000256" key="1">
    <source>
        <dbReference type="SAM" id="MobiDB-lite"/>
    </source>
</evidence>
<feature type="domain" description="FAS1" evidence="4">
    <location>
        <begin position="504"/>
        <end position="648"/>
    </location>
</feature>
<dbReference type="AlphaFoldDB" id="A0A0H2RSS8"/>
<name>A0A0H2RSS8_9AGAM</name>
<accession>A0A0H2RSS8</accession>